<evidence type="ECO:0000313" key="2">
    <source>
        <dbReference type="EMBL" id="QHT15587.1"/>
    </source>
</evidence>
<evidence type="ECO:0000256" key="1">
    <source>
        <dbReference type="SAM" id="Phobius"/>
    </source>
</evidence>
<feature type="transmembrane region" description="Helical" evidence="1">
    <location>
        <begin position="38"/>
        <end position="57"/>
    </location>
</feature>
<name>A0A6C0DGD5_9ZZZZ</name>
<evidence type="ECO:0008006" key="3">
    <source>
        <dbReference type="Google" id="ProtNLM"/>
    </source>
</evidence>
<keyword evidence="1" id="KW-0812">Transmembrane</keyword>
<reference evidence="2" key="1">
    <citation type="journal article" date="2020" name="Nature">
        <title>Giant virus diversity and host interactions through global metagenomics.</title>
        <authorList>
            <person name="Schulz F."/>
            <person name="Roux S."/>
            <person name="Paez-Espino D."/>
            <person name="Jungbluth S."/>
            <person name="Walsh D.A."/>
            <person name="Denef V.J."/>
            <person name="McMahon K.D."/>
            <person name="Konstantinidis K.T."/>
            <person name="Eloe-Fadrosh E.A."/>
            <person name="Kyrpides N.C."/>
            <person name="Woyke T."/>
        </authorList>
    </citation>
    <scope>NUCLEOTIDE SEQUENCE</scope>
    <source>
        <strain evidence="2">GVMAG-M-3300023174-176</strain>
    </source>
</reference>
<dbReference type="EMBL" id="MN739613">
    <property type="protein sequence ID" value="QHT15587.1"/>
    <property type="molecule type" value="Genomic_DNA"/>
</dbReference>
<dbReference type="AlphaFoldDB" id="A0A6C0DGD5"/>
<accession>A0A6C0DGD5</accession>
<organism evidence="2">
    <name type="scientific">viral metagenome</name>
    <dbReference type="NCBI Taxonomy" id="1070528"/>
    <lineage>
        <taxon>unclassified sequences</taxon>
        <taxon>metagenomes</taxon>
        <taxon>organismal metagenomes</taxon>
    </lineage>
</organism>
<keyword evidence="1" id="KW-0472">Membrane</keyword>
<proteinExistence type="predicted"/>
<feature type="transmembrane region" description="Helical" evidence="1">
    <location>
        <begin position="176"/>
        <end position="197"/>
    </location>
</feature>
<protein>
    <recommendedName>
        <fullName evidence="3">Hint domain-containing protein</fullName>
    </recommendedName>
</protein>
<sequence length="490" mass="54657">MSSESATAVTPLISGSTPITTPIDTSDSPYLWDKLNAIAVQGAITLLFMIIIGLMSAKGSIDEIGKNWDKYRCMPTVMPFASLYGHDTGENFNYCMNNLFGSYTGEVTSPFTSVLYSFSEMLQSLMESMDSLRTSTATMGGGINVIFQEFTDRIYNFFFQLRLSAIRIKTMIGRMYAVMFSAIYMGLSGITAVSNFGDTALFGFLDTFCFAPETVLRVKRNQEELDLPIQDIRIGDILLPTLSTVTAKFHFSAKGQTMVKLPTDSQSIHVSTNHYLVHDNKWIMAKDHPNAVPTGLYERHSLICLNTSDHQIPIQGYVFRDYDETSTADKATLQFIHDRINIPVRPDPTANKSFENSPSLHPDTLVQLANGSFRPAKYLITGDQLATGSRVTGILHKQIHELCRVMIDRISVCMGPATLVWNKEESQWVRACALAPIEQCDTVFLGFIVTPNSQIELTGGIRVRDYMELCSPDAETLYTAELQQQTYNQS</sequence>
<keyword evidence="1" id="KW-1133">Transmembrane helix</keyword>